<accession>A0A563VU58</accession>
<protein>
    <recommendedName>
        <fullName evidence="3">Matrixin</fullName>
    </recommendedName>
</protein>
<dbReference type="InterPro" id="IPR024079">
    <property type="entry name" value="MetalloPept_cat_dom_sf"/>
</dbReference>
<name>A0A563VU58_9CYAN</name>
<dbReference type="SUPFAM" id="SSF55486">
    <property type="entry name" value="Metalloproteases ('zincins'), catalytic domain"/>
    <property type="match status" value="1"/>
</dbReference>
<evidence type="ECO:0008006" key="3">
    <source>
        <dbReference type="Google" id="ProtNLM"/>
    </source>
</evidence>
<sequence>MVTFNFTFADGTPIEVMSAFWGAADAWSVERIDSEILDVVTDEATVNIYVDYGSLPEAALAGSRPGMTRVEYTDFINKFNSDASSPDDQSAANYREPGNSFEYLRETYNPDTNTWGESSEIDSANKIWLTRANAKALNLINDNDGDFDASIRVNDSASWHFDPNTGVSSDRYDLLTVASHEIGHVLGFISGTDAFDLLSQEGEITEQNLDYVSPMDLLRYSEYSSSLGVPDWTRGQTYFSLDGGDNNLGDFSTGNSNDGFQGSHWKDGDSRGIATPVLKKGERIEISDLDLRLLDGIGWDRIPQLQVDVRETVQTIDWDRSNPDLTSLENLLTDYLDEQLVSLAEEREAIRGLDPEIAGEVDDLEEDTNDVAQKQREAIQITLDKVEENQNDPDLRLEAALKGTSDIQKSLADLDKLYKDELQESFNDQIEEWLDESPTELKENLDPQNATDLQLVTLAITVSSGNESQRTEWNNKIRDALGLLYQDTFNGESPTGTQLDAALAKLLSIAGPDEIARRSSGSSSWSWWQTGDSLDDELAKLESIAAPDEMARRSSGGSSWSWWQTGKSNIEPVEVDSQSLDITGATTIDNSVYSIPELAGEGSTTNVAELNSNLALYGSGEEFENWQGSTSEIFEPVLAVDNVENMGDV</sequence>
<proteinExistence type="predicted"/>
<evidence type="ECO:0000313" key="2">
    <source>
        <dbReference type="Proteomes" id="UP000320055"/>
    </source>
</evidence>
<gene>
    <name evidence="1" type="ORF">H1P_30011</name>
</gene>
<evidence type="ECO:0000313" key="1">
    <source>
        <dbReference type="EMBL" id="VEP14935.1"/>
    </source>
</evidence>
<dbReference type="Gene3D" id="3.40.390.10">
    <property type="entry name" value="Collagenase (Catalytic Domain)"/>
    <property type="match status" value="1"/>
</dbReference>
<dbReference type="EMBL" id="CAACVJ010000223">
    <property type="protein sequence ID" value="VEP14935.1"/>
    <property type="molecule type" value="Genomic_DNA"/>
</dbReference>
<dbReference type="Proteomes" id="UP000320055">
    <property type="component" value="Unassembled WGS sequence"/>
</dbReference>
<dbReference type="AlphaFoldDB" id="A0A563VU58"/>
<dbReference type="RefSeq" id="WP_144863134.1">
    <property type="nucleotide sequence ID" value="NZ_LR213768.1"/>
</dbReference>
<keyword evidence="2" id="KW-1185">Reference proteome</keyword>
<dbReference type="GO" id="GO:0008237">
    <property type="term" value="F:metallopeptidase activity"/>
    <property type="evidence" value="ECO:0007669"/>
    <property type="project" value="InterPro"/>
</dbReference>
<organism evidence="1 2">
    <name type="scientific">Hyella patelloides LEGE 07179</name>
    <dbReference type="NCBI Taxonomy" id="945734"/>
    <lineage>
        <taxon>Bacteria</taxon>
        <taxon>Bacillati</taxon>
        <taxon>Cyanobacteriota</taxon>
        <taxon>Cyanophyceae</taxon>
        <taxon>Pleurocapsales</taxon>
        <taxon>Hyellaceae</taxon>
        <taxon>Hyella</taxon>
    </lineage>
</organism>
<dbReference type="OrthoDB" id="8198236at2"/>
<dbReference type="NCBIfam" id="NF038122">
    <property type="entry name" value="metallo_LGF"/>
    <property type="match status" value="1"/>
</dbReference>
<reference evidence="1 2" key="1">
    <citation type="submission" date="2019-01" db="EMBL/GenBank/DDBJ databases">
        <authorList>
            <person name="Brito A."/>
        </authorList>
    </citation>
    <scope>NUCLEOTIDE SEQUENCE [LARGE SCALE GENOMIC DNA]</scope>
    <source>
        <strain evidence="1">1</strain>
    </source>
</reference>